<dbReference type="PANTHER" id="PTHR32108:SF10">
    <property type="entry name" value="G-PATCH DOMAIN-CONTAINING PROTEIN"/>
    <property type="match status" value="1"/>
</dbReference>
<dbReference type="AlphaFoldDB" id="A0A1S3YZ39"/>
<dbReference type="PaxDb" id="4097-A0A1S3YZ39"/>
<dbReference type="PANTHER" id="PTHR32108">
    <property type="entry name" value="DNA-DIRECTED RNA POLYMERASE SUBUNIT ALPHA"/>
    <property type="match status" value="1"/>
</dbReference>
<dbReference type="OrthoDB" id="1302491at2759"/>
<dbReference type="KEGG" id="nta:107781425"/>
<evidence type="ECO:0000313" key="2">
    <source>
        <dbReference type="RefSeq" id="XP_016457611.1"/>
    </source>
</evidence>
<gene>
    <name evidence="2" type="primary">LOC107781425</name>
</gene>
<evidence type="ECO:0000259" key="1">
    <source>
        <dbReference type="Pfam" id="PF03732"/>
    </source>
</evidence>
<sequence>MTWAPSFRILAAELKKLTSRVQGVEGSKGVEGLNYEDLCVQPNVELPKGYKPPKFETFDDTGDPRVHLRMYYDKLVGVGRDEKICMKLFMRSLKGDALSWYISQDAKKWTSWVNMASDFINRFRFNTENAPAVFYIQNLKKKPIETFHEYAIRWRSEAAKVRPALEEEQMNRFFVRAKDPQCYERLMLIKGQKVSDIIKLGERIEEGIKNGMVTNLEVLQATNKALQSSGSSKKKDVNSVMAAQRNNSPMIPKFDRRPPRQYTAIAEPIDQLYEKLKAAGYVSPIPAITPENPSQWINPSKTCAYHSGMKGYTIGECRSLKDKIQILIDNKVIVAKEPAPNVHNNPLPDHKGGGIHMIEIEDDWDPKGSIGLIAEGDEPKKSAVTLNPIVVQIQPSEGDVVNVSAPLEFEVPPAKAPKPIEVEFGIPKAPAPFEVTVLPSRMPIPVSMTYVTPFKLDAIPWDYTAEARRKGKTLTVEAIATQGMTRTGRVYTLEHLAESSKQAFGRAVETGPDDLWRKIQAKEYSVVEQMSKTPAQIPSWLFCKALRHIKTP</sequence>
<accession>A0A1S3YZ39</accession>
<dbReference type="RefSeq" id="XP_016457611.1">
    <property type="nucleotide sequence ID" value="XM_016602125.1"/>
</dbReference>
<protein>
    <recommendedName>
        <fullName evidence="1">Retrotransposon gag domain-containing protein</fullName>
    </recommendedName>
</protein>
<organism evidence="2">
    <name type="scientific">Nicotiana tabacum</name>
    <name type="common">Common tobacco</name>
    <dbReference type="NCBI Taxonomy" id="4097"/>
    <lineage>
        <taxon>Eukaryota</taxon>
        <taxon>Viridiplantae</taxon>
        <taxon>Streptophyta</taxon>
        <taxon>Embryophyta</taxon>
        <taxon>Tracheophyta</taxon>
        <taxon>Spermatophyta</taxon>
        <taxon>Magnoliopsida</taxon>
        <taxon>eudicotyledons</taxon>
        <taxon>Gunneridae</taxon>
        <taxon>Pentapetalae</taxon>
        <taxon>asterids</taxon>
        <taxon>lamiids</taxon>
        <taxon>Solanales</taxon>
        <taxon>Solanaceae</taxon>
        <taxon>Nicotianoideae</taxon>
        <taxon>Nicotianeae</taxon>
        <taxon>Nicotiana</taxon>
    </lineage>
</organism>
<dbReference type="InterPro" id="IPR005162">
    <property type="entry name" value="Retrotrans_gag_dom"/>
</dbReference>
<dbReference type="Pfam" id="PF03732">
    <property type="entry name" value="Retrotrans_gag"/>
    <property type="match status" value="1"/>
</dbReference>
<feature type="domain" description="Retrotransposon gag" evidence="1">
    <location>
        <begin position="87"/>
        <end position="173"/>
    </location>
</feature>
<reference evidence="2" key="1">
    <citation type="submission" date="2025-08" db="UniProtKB">
        <authorList>
            <consortium name="RefSeq"/>
        </authorList>
    </citation>
    <scope>IDENTIFICATION</scope>
</reference>
<dbReference type="OMA" id="HEYAIRW"/>
<name>A0A1S3YZ39_TOBAC</name>
<proteinExistence type="predicted"/>